<dbReference type="InterPro" id="IPR001959">
    <property type="entry name" value="Transposase"/>
</dbReference>
<name>A0AAV3XBP0_9CYAN</name>
<evidence type="ECO:0000256" key="1">
    <source>
        <dbReference type="ARBA" id="ARBA00008761"/>
    </source>
</evidence>
<gene>
    <name evidence="8" type="ORF">MiSe_35500</name>
</gene>
<accession>A0AAV3XBP0</accession>
<feature type="region of interest" description="Disordered" evidence="5">
    <location>
        <begin position="435"/>
        <end position="457"/>
    </location>
</feature>
<feature type="domain" description="Probable transposase IS891/IS1136/IS1341" evidence="6">
    <location>
        <begin position="211"/>
        <end position="322"/>
    </location>
</feature>
<dbReference type="GO" id="GO:0003677">
    <property type="term" value="F:DNA binding"/>
    <property type="evidence" value="ECO:0007669"/>
    <property type="project" value="UniProtKB-KW"/>
</dbReference>
<evidence type="ECO:0000313" key="9">
    <source>
        <dbReference type="Proteomes" id="UP001050975"/>
    </source>
</evidence>
<keyword evidence="9" id="KW-1185">Reference proteome</keyword>
<evidence type="ECO:0000259" key="6">
    <source>
        <dbReference type="Pfam" id="PF01385"/>
    </source>
</evidence>
<dbReference type="GO" id="GO:0006310">
    <property type="term" value="P:DNA recombination"/>
    <property type="evidence" value="ECO:0007669"/>
    <property type="project" value="UniProtKB-KW"/>
</dbReference>
<dbReference type="EMBL" id="BLAY01000052">
    <property type="protein sequence ID" value="GET38791.1"/>
    <property type="molecule type" value="Genomic_DNA"/>
</dbReference>
<dbReference type="Pfam" id="PF07282">
    <property type="entry name" value="Cas12f1-like_TNB"/>
    <property type="match status" value="1"/>
</dbReference>
<evidence type="ECO:0000256" key="5">
    <source>
        <dbReference type="SAM" id="MobiDB-lite"/>
    </source>
</evidence>
<dbReference type="Proteomes" id="UP001050975">
    <property type="component" value="Unassembled WGS sequence"/>
</dbReference>
<comment type="caution">
    <text evidence="8">The sequence shown here is derived from an EMBL/GenBank/DDBJ whole genome shotgun (WGS) entry which is preliminary data.</text>
</comment>
<evidence type="ECO:0000259" key="7">
    <source>
        <dbReference type="Pfam" id="PF07282"/>
    </source>
</evidence>
<comment type="similarity">
    <text evidence="1">In the C-terminal section; belongs to the transposase 35 family.</text>
</comment>
<protein>
    <submittedName>
        <fullName evidence="8">Transposase, IS605 OrfB family protein</fullName>
    </submittedName>
</protein>
<evidence type="ECO:0000256" key="3">
    <source>
        <dbReference type="ARBA" id="ARBA00023125"/>
    </source>
</evidence>
<keyword evidence="4" id="KW-0233">DNA recombination</keyword>
<dbReference type="Pfam" id="PF01385">
    <property type="entry name" value="OrfB_IS605"/>
    <property type="match status" value="1"/>
</dbReference>
<dbReference type="NCBIfam" id="NF040570">
    <property type="entry name" value="guided_TnpB"/>
    <property type="match status" value="1"/>
</dbReference>
<dbReference type="InterPro" id="IPR010095">
    <property type="entry name" value="Cas12f1-like_TNB"/>
</dbReference>
<keyword evidence="2" id="KW-0815">Transposition</keyword>
<keyword evidence="3" id="KW-0238">DNA-binding</keyword>
<evidence type="ECO:0000256" key="4">
    <source>
        <dbReference type="ARBA" id="ARBA00023172"/>
    </source>
</evidence>
<proteinExistence type="inferred from homology"/>
<dbReference type="GO" id="GO:0032196">
    <property type="term" value="P:transposition"/>
    <property type="evidence" value="ECO:0007669"/>
    <property type="project" value="UniProtKB-KW"/>
</dbReference>
<feature type="domain" description="Cas12f1-like TNB" evidence="7">
    <location>
        <begin position="353"/>
        <end position="416"/>
    </location>
</feature>
<dbReference type="AlphaFoldDB" id="A0AAV3XBP0"/>
<sequence>MMSRHLDTLRKHRNFALRERETGYNTNNQNIDTQIVYAFGSFCDIETKTEYGSSCPLTCPVLKHGVVPQDLNVAKKANKKTGIVGWDSASGIQSKITTELRQTRANFAEIDSCVLQTNLAKLDTAYSNFWKHGRGFPQYIKRLDSFEFKTGRVLVRDARDNYATIYLPGIGDVKIHNSRDLSGIERFGTCTVKREGGNWYISAIFEVPDLPETKKLENAKSVVGIDVGVNKLVALSDGSFIENTRPATNKRTARRLEMRQRAASRKLKGSKNRKKAYQRVAKMQHEIAQERDGRNWQAAQKMVNTADVIGHEDLNVRNMVKRAQPKHDGKGGYKKNGAKAKTGLNKVILDCGWNDLFNKIAWLALKAGKPVVKVNPKHSSQECPKCHHIDKSNRDGEKFLCVNCNYTDHADTKASRTVGKRVGLVFPKKIRKTLPRDSRKVTPTRLSVQRAERRNHASEQLGVQLSLFDTTAYTTADSRKSKRYGRNS</sequence>
<evidence type="ECO:0000313" key="8">
    <source>
        <dbReference type="EMBL" id="GET38791.1"/>
    </source>
</evidence>
<organism evidence="8 9">
    <name type="scientific">Microseira wollei NIES-4236</name>
    <dbReference type="NCBI Taxonomy" id="2530354"/>
    <lineage>
        <taxon>Bacteria</taxon>
        <taxon>Bacillati</taxon>
        <taxon>Cyanobacteriota</taxon>
        <taxon>Cyanophyceae</taxon>
        <taxon>Oscillatoriophycideae</taxon>
        <taxon>Aerosakkonematales</taxon>
        <taxon>Aerosakkonemataceae</taxon>
        <taxon>Microseira</taxon>
    </lineage>
</organism>
<reference evidence="8" key="1">
    <citation type="submission" date="2019-10" db="EMBL/GenBank/DDBJ databases">
        <title>Draft genome sequece of Microseira wollei NIES-4236.</title>
        <authorList>
            <person name="Yamaguchi H."/>
            <person name="Suzuki S."/>
            <person name="Kawachi M."/>
        </authorList>
    </citation>
    <scope>NUCLEOTIDE SEQUENCE</scope>
    <source>
        <strain evidence="8">NIES-4236</strain>
    </source>
</reference>
<evidence type="ECO:0000256" key="2">
    <source>
        <dbReference type="ARBA" id="ARBA00022578"/>
    </source>
</evidence>